<sequence length="973" mass="103348">MPSKVDDFWAQLKSSNAPKKKVADTALHNGSINAQYPEGRPPIRKNDKPSQSGAHAALSQEGSREHDEPVCNCAFEEDHFRHRLQQLAEAFRSENSGTRRQALSEAKALVLGSSRVPAPPEAVLTDVVEQHLGKALLRRFDDQSEGCRELAATTFLGALHSPKEPSEEVRLVLAQIVVLLIRLGGKAISAYAAEVVGFVVVMSEDPFHEVVVQACAAVVELNACLGMRLHSVSKQFVAQLLPLTTHKRHTVRIAALQAIKVVMHQNAHEMILEMIAWRDPNMIPIKAFYGDDLKVNFAGKLATDSHPMVRLEFLRTISDWMLNLRERVDHEPRLLPYALSALNDSCPQVVEEALVLLDKLGEQYEREHANDLKDTVYYLPHEAHGLGWQSVLQEEAAVAKGRAVTKSPQGRLPGSNNGTGSGIEEGSQGPHQLASFAFALLWLLLHLEAAKASHPGGNLSSLACASSASATTNSAAASSPPHVAHLCALLAEATGHASVDHMVAHFRAGLLHRCVPSACVSMALEARVLARLLLTFGDATQVPLLAHHAPSAATCLPCLCSLLLHLPYMGLSSQGASVGAASTCSVPCVDGAGSSSDTNCGVKTCAADCSVSSGGPGTAAGSGAAVLDTGPGVAGTGSEAKGPSPEAGSGSEGGHGGDKQSAAVLLSRGHGRKLLELLAVLIEQVQDGVPLVWALRCLEQACSTPITTTTPCNSEPGSNTVHSSFDAPCSVAFHDCIGMHSTASSEAGSSLVPPDLLWLLLPRLSQALCQRSLRSASPTVRMQGCRATTQLLQLLCKSDLGGDREVLHLLSALQHDEESKEQEKGDAAASAACQGVVRDRSSSLPGEAMQETTGSVASGNVEGGRGARELEYSLQHLSIALLSLVHGDARHDVVQASLAALHALLHCFQRLCQHCQNEQAAKCWLAYAADVLRHVMRMQQGDEPLRAGLAQKVVLHFESWPKAIQLARNSDSD</sequence>
<protein>
    <submittedName>
        <fullName evidence="3">Armadillo-type protein</fullName>
    </submittedName>
</protein>
<dbReference type="SUPFAM" id="SSF48371">
    <property type="entry name" value="ARM repeat"/>
    <property type="match status" value="1"/>
</dbReference>
<feature type="domain" description="Dynein axonemal assembly factor 5 TPR repeats" evidence="2">
    <location>
        <begin position="163"/>
        <end position="271"/>
    </location>
</feature>
<dbReference type="PANTHER" id="PTHR16216">
    <property type="entry name" value="DYNEIN ASSEMBLY FACTOR 5, AXONEMAL"/>
    <property type="match status" value="1"/>
</dbReference>
<dbReference type="Gene3D" id="1.25.10.10">
    <property type="entry name" value="Leucine-rich Repeat Variant"/>
    <property type="match status" value="1"/>
</dbReference>
<dbReference type="InterPro" id="IPR052623">
    <property type="entry name" value="DAAF5"/>
</dbReference>
<dbReference type="InterPro" id="IPR016024">
    <property type="entry name" value="ARM-type_fold"/>
</dbReference>
<evidence type="ECO:0000313" key="3">
    <source>
        <dbReference type="EMBL" id="KAF5842633.1"/>
    </source>
</evidence>
<dbReference type="InterPro" id="IPR057978">
    <property type="entry name" value="TPR_DAAF5"/>
</dbReference>
<accession>A0ABQ7H6Z9</accession>
<dbReference type="InterPro" id="IPR011989">
    <property type="entry name" value="ARM-like"/>
</dbReference>
<dbReference type="EMBL" id="MU069458">
    <property type="protein sequence ID" value="KAF5842633.1"/>
    <property type="molecule type" value="Genomic_DNA"/>
</dbReference>
<feature type="region of interest" description="Disordered" evidence="1">
    <location>
        <begin position="402"/>
        <end position="428"/>
    </location>
</feature>
<dbReference type="Proteomes" id="UP000815325">
    <property type="component" value="Unassembled WGS sequence"/>
</dbReference>
<dbReference type="PANTHER" id="PTHR16216:SF10">
    <property type="entry name" value="RNA POLYMERASE II ASSEMBLY FACTOR RTP1 C-TERMINAL DOMAIN-CONTAINING PROTEIN"/>
    <property type="match status" value="1"/>
</dbReference>
<dbReference type="Pfam" id="PF25757">
    <property type="entry name" value="TPR_DNAAF5"/>
    <property type="match status" value="2"/>
</dbReference>
<feature type="region of interest" description="Disordered" evidence="1">
    <location>
        <begin position="842"/>
        <end position="861"/>
    </location>
</feature>
<reference evidence="3" key="1">
    <citation type="submission" date="2017-08" db="EMBL/GenBank/DDBJ databases">
        <authorList>
            <person name="Polle J.E."/>
            <person name="Barry K."/>
            <person name="Cushman J."/>
            <person name="Schmutz J."/>
            <person name="Tran D."/>
            <person name="Hathwaick L.T."/>
            <person name="Yim W.C."/>
            <person name="Jenkins J."/>
            <person name="Mckie-Krisberg Z.M."/>
            <person name="Prochnik S."/>
            <person name="Lindquist E."/>
            <person name="Dockter R.B."/>
            <person name="Adam C."/>
            <person name="Molina H."/>
            <person name="Bunkerborg J."/>
            <person name="Jin E."/>
            <person name="Buchheim M."/>
            <person name="Magnuson J."/>
        </authorList>
    </citation>
    <scope>NUCLEOTIDE SEQUENCE</scope>
    <source>
        <strain evidence="3">CCAP 19/18</strain>
    </source>
</reference>
<proteinExistence type="predicted"/>
<keyword evidence="4" id="KW-1185">Reference proteome</keyword>
<evidence type="ECO:0000313" key="4">
    <source>
        <dbReference type="Proteomes" id="UP000815325"/>
    </source>
</evidence>
<feature type="domain" description="Dynein axonemal assembly factor 5 TPR repeats" evidence="2">
    <location>
        <begin position="296"/>
        <end position="374"/>
    </location>
</feature>
<evidence type="ECO:0000259" key="2">
    <source>
        <dbReference type="Pfam" id="PF25757"/>
    </source>
</evidence>
<feature type="region of interest" description="Disordered" evidence="1">
    <location>
        <begin position="620"/>
        <end position="662"/>
    </location>
</feature>
<evidence type="ECO:0000256" key="1">
    <source>
        <dbReference type="SAM" id="MobiDB-lite"/>
    </source>
</evidence>
<feature type="region of interest" description="Disordered" evidence="1">
    <location>
        <begin position="16"/>
        <end position="67"/>
    </location>
</feature>
<comment type="caution">
    <text evidence="3">The sequence shown here is derived from an EMBL/GenBank/DDBJ whole genome shotgun (WGS) entry which is preliminary data.</text>
</comment>
<gene>
    <name evidence="3" type="ORF">DUNSADRAFT_6103</name>
</gene>
<name>A0ABQ7H6Z9_DUNSA</name>
<organism evidence="3 4">
    <name type="scientific">Dunaliella salina</name>
    <name type="common">Green alga</name>
    <name type="synonym">Protococcus salinus</name>
    <dbReference type="NCBI Taxonomy" id="3046"/>
    <lineage>
        <taxon>Eukaryota</taxon>
        <taxon>Viridiplantae</taxon>
        <taxon>Chlorophyta</taxon>
        <taxon>core chlorophytes</taxon>
        <taxon>Chlorophyceae</taxon>
        <taxon>CS clade</taxon>
        <taxon>Chlamydomonadales</taxon>
        <taxon>Dunaliellaceae</taxon>
        <taxon>Dunaliella</taxon>
    </lineage>
</organism>